<keyword evidence="2" id="KW-1185">Reference proteome</keyword>
<organism evidence="1 2">
    <name type="scientific">Psylliodes chrysocephalus</name>
    <dbReference type="NCBI Taxonomy" id="3402493"/>
    <lineage>
        <taxon>Eukaryota</taxon>
        <taxon>Metazoa</taxon>
        <taxon>Ecdysozoa</taxon>
        <taxon>Arthropoda</taxon>
        <taxon>Hexapoda</taxon>
        <taxon>Insecta</taxon>
        <taxon>Pterygota</taxon>
        <taxon>Neoptera</taxon>
        <taxon>Endopterygota</taxon>
        <taxon>Coleoptera</taxon>
        <taxon>Polyphaga</taxon>
        <taxon>Cucujiformia</taxon>
        <taxon>Chrysomeloidea</taxon>
        <taxon>Chrysomelidae</taxon>
        <taxon>Galerucinae</taxon>
        <taxon>Alticini</taxon>
        <taxon>Psylliodes</taxon>
    </lineage>
</organism>
<gene>
    <name evidence="1" type="ORF">PSYICH_LOCUS15027</name>
</gene>
<name>A0A9P0D6Q7_9CUCU</name>
<dbReference type="AlphaFoldDB" id="A0A9P0D6Q7"/>
<reference evidence="1" key="1">
    <citation type="submission" date="2022-01" db="EMBL/GenBank/DDBJ databases">
        <authorList>
            <person name="King R."/>
        </authorList>
    </citation>
    <scope>NUCLEOTIDE SEQUENCE</scope>
</reference>
<dbReference type="EMBL" id="OV651821">
    <property type="protein sequence ID" value="CAH1115633.1"/>
    <property type="molecule type" value="Genomic_DNA"/>
</dbReference>
<evidence type="ECO:0000313" key="2">
    <source>
        <dbReference type="Proteomes" id="UP001153636"/>
    </source>
</evidence>
<evidence type="ECO:0000313" key="1">
    <source>
        <dbReference type="EMBL" id="CAH1115633.1"/>
    </source>
</evidence>
<accession>A0A9P0D6Q7</accession>
<proteinExistence type="predicted"/>
<dbReference type="Proteomes" id="UP001153636">
    <property type="component" value="Chromosome 9"/>
</dbReference>
<protein>
    <submittedName>
        <fullName evidence="1">Uncharacterized protein</fullName>
    </submittedName>
</protein>
<sequence length="128" mass="14993">MQLTPFKWIRYEKPSPFKMKIKTDLDEDFRNNIILPRRGRRVTVGLMEACLKPSHTEKKPIYALKLKHLIDICNSGSVSEDCRLFFTNLLAEKAFRMKLCCKTLMTLKKRTFFTINWTFNELGSGADL</sequence>